<proteinExistence type="predicted"/>
<dbReference type="Gene3D" id="3.30.950.10">
    <property type="entry name" value="Methyltransferase, Cobalt-precorrin-4 Transmethylase, Domain 2"/>
    <property type="match status" value="1"/>
</dbReference>
<keyword evidence="2" id="KW-1185">Reference proteome</keyword>
<gene>
    <name evidence="1" type="ORF">SAMN05443637_102310</name>
</gene>
<dbReference type="SUPFAM" id="SSF53790">
    <property type="entry name" value="Tetrapyrrole methylase"/>
    <property type="match status" value="1"/>
</dbReference>
<dbReference type="PANTHER" id="PTHR45790:SF4">
    <property type="entry name" value="COBALT-PRECORRIN-4 C(11)-METHYLTRANSFERASE"/>
    <property type="match status" value="1"/>
</dbReference>
<evidence type="ECO:0000313" key="1">
    <source>
        <dbReference type="EMBL" id="SHK08208.1"/>
    </source>
</evidence>
<protein>
    <submittedName>
        <fullName evidence="1">Uncharacterized protein</fullName>
    </submittedName>
</protein>
<evidence type="ECO:0000313" key="2">
    <source>
        <dbReference type="Proteomes" id="UP000184363"/>
    </source>
</evidence>
<dbReference type="InterPro" id="IPR035996">
    <property type="entry name" value="4pyrrol_Methylase_sf"/>
</dbReference>
<name>A0A1M6PJX1_PSETH</name>
<dbReference type="InterPro" id="IPR014776">
    <property type="entry name" value="4pyrrole_Mease_sub2"/>
</dbReference>
<organism evidence="1 2">
    <name type="scientific">Pseudonocardia thermophila</name>
    <dbReference type="NCBI Taxonomy" id="1848"/>
    <lineage>
        <taxon>Bacteria</taxon>
        <taxon>Bacillati</taxon>
        <taxon>Actinomycetota</taxon>
        <taxon>Actinomycetes</taxon>
        <taxon>Pseudonocardiales</taxon>
        <taxon>Pseudonocardiaceae</taxon>
        <taxon>Pseudonocardia</taxon>
    </lineage>
</organism>
<dbReference type="PANTHER" id="PTHR45790">
    <property type="entry name" value="SIROHEME SYNTHASE-RELATED"/>
    <property type="match status" value="1"/>
</dbReference>
<dbReference type="EMBL" id="FRAP01000002">
    <property type="protein sequence ID" value="SHK08208.1"/>
    <property type="molecule type" value="Genomic_DNA"/>
</dbReference>
<sequence length="116" mass="12053">MARPASGDPSVFSAMVEQTRRLDAAGVPHDVCPGVPAFAAALRRELVGSYGPDFPAAVVAYASREHEIVLRGRLDGIAAAVRQAGIVRTAGVIAGPAPAAEQFPDSHLYSATRCRA</sequence>
<dbReference type="STRING" id="1848.SAMN05443637_102310"/>
<dbReference type="Proteomes" id="UP000184363">
    <property type="component" value="Unassembled WGS sequence"/>
</dbReference>
<dbReference type="AlphaFoldDB" id="A0A1M6PJX1"/>
<dbReference type="GO" id="GO:0008168">
    <property type="term" value="F:methyltransferase activity"/>
    <property type="evidence" value="ECO:0007669"/>
    <property type="project" value="InterPro"/>
</dbReference>
<dbReference type="InterPro" id="IPR050161">
    <property type="entry name" value="Siro_Cobalamin_biosynth"/>
</dbReference>
<reference evidence="1 2" key="1">
    <citation type="submission" date="2016-11" db="EMBL/GenBank/DDBJ databases">
        <authorList>
            <person name="Jaros S."/>
            <person name="Januszkiewicz K."/>
            <person name="Wedrychowicz H."/>
        </authorList>
    </citation>
    <scope>NUCLEOTIDE SEQUENCE [LARGE SCALE GENOMIC DNA]</scope>
    <source>
        <strain evidence="1 2">DSM 43832</strain>
    </source>
</reference>
<accession>A0A1M6PJX1</accession>